<keyword evidence="1" id="KW-0812">Transmembrane</keyword>
<sequence length="159" mass="17385">MMSQGETTCAVTTFGFTRSSRAANLHSFFLTSNQYHGQGRFFGTERIVLLVKYFSFSIGLSDTMLRSLSVRVVVVAIVIGLVAGAARNEKCETARDCADAGTSCIGSRCICWTDMGPSAADIWSCDDDRICEKRFPGHVCQASVQCVPTANRMGYCRPR</sequence>
<evidence type="ECO:0000313" key="2">
    <source>
        <dbReference type="EMBL" id="OQV12375.1"/>
    </source>
</evidence>
<comment type="caution">
    <text evidence="2">The sequence shown here is derived from an EMBL/GenBank/DDBJ whole genome shotgun (WGS) entry which is preliminary data.</text>
</comment>
<protein>
    <submittedName>
        <fullName evidence="2">Uncharacterized protein</fullName>
    </submittedName>
</protein>
<evidence type="ECO:0000313" key="3">
    <source>
        <dbReference type="Proteomes" id="UP000192578"/>
    </source>
</evidence>
<name>A0A1W0WAY0_HYPEX</name>
<organism evidence="2 3">
    <name type="scientific">Hypsibius exemplaris</name>
    <name type="common">Freshwater tardigrade</name>
    <dbReference type="NCBI Taxonomy" id="2072580"/>
    <lineage>
        <taxon>Eukaryota</taxon>
        <taxon>Metazoa</taxon>
        <taxon>Ecdysozoa</taxon>
        <taxon>Tardigrada</taxon>
        <taxon>Eutardigrada</taxon>
        <taxon>Parachela</taxon>
        <taxon>Hypsibioidea</taxon>
        <taxon>Hypsibiidae</taxon>
        <taxon>Hypsibius</taxon>
    </lineage>
</organism>
<keyword evidence="1" id="KW-1133">Transmembrane helix</keyword>
<keyword evidence="1" id="KW-0472">Membrane</keyword>
<proteinExistence type="predicted"/>
<feature type="transmembrane region" description="Helical" evidence="1">
    <location>
        <begin position="68"/>
        <end position="86"/>
    </location>
</feature>
<dbReference type="EMBL" id="MTYJ01000146">
    <property type="protein sequence ID" value="OQV12375.1"/>
    <property type="molecule type" value="Genomic_DNA"/>
</dbReference>
<gene>
    <name evidence="2" type="ORF">BV898_13329</name>
</gene>
<evidence type="ECO:0000256" key="1">
    <source>
        <dbReference type="SAM" id="Phobius"/>
    </source>
</evidence>
<dbReference type="AlphaFoldDB" id="A0A1W0WAY0"/>
<reference evidence="3" key="1">
    <citation type="submission" date="2017-01" db="EMBL/GenBank/DDBJ databases">
        <title>Comparative genomics of anhydrobiosis in the tardigrade Hypsibius dujardini.</title>
        <authorList>
            <person name="Yoshida Y."/>
            <person name="Koutsovoulos G."/>
            <person name="Laetsch D."/>
            <person name="Stevens L."/>
            <person name="Kumar S."/>
            <person name="Horikawa D."/>
            <person name="Ishino K."/>
            <person name="Komine S."/>
            <person name="Tomita M."/>
            <person name="Blaxter M."/>
            <person name="Arakawa K."/>
        </authorList>
    </citation>
    <scope>NUCLEOTIDE SEQUENCE [LARGE SCALE GENOMIC DNA]</scope>
    <source>
        <strain evidence="3">Z151</strain>
    </source>
</reference>
<dbReference type="Proteomes" id="UP000192578">
    <property type="component" value="Unassembled WGS sequence"/>
</dbReference>
<keyword evidence="3" id="KW-1185">Reference proteome</keyword>
<accession>A0A1W0WAY0</accession>